<protein>
    <submittedName>
        <fullName evidence="2">DUF192 domain-containing protein</fullName>
    </submittedName>
</protein>
<name>A0A558BE89_9GAMM</name>
<sequence length="163" mass="17986">MFRVLLAACALVALAACGAADARDEQPLPVIQACFVTADRSYPVMLELASEPKQRRRGLMGREHLQDNAGMLFEYQQLRPADHGFWMYQTLIPLDIAYLNTQGEIVSLRQMHPCASSRSSDCPAYPAGKPFLSAVEMNAGYFHERGIGTGDRLVWPANGACRP</sequence>
<dbReference type="PANTHER" id="PTHR37953:SF1">
    <property type="entry name" value="UPF0127 PROTEIN MJ1496"/>
    <property type="match status" value="1"/>
</dbReference>
<feature type="signal peptide" evidence="1">
    <location>
        <begin position="1"/>
        <end position="22"/>
    </location>
</feature>
<evidence type="ECO:0000313" key="2">
    <source>
        <dbReference type="EMBL" id="TVT34822.1"/>
    </source>
</evidence>
<dbReference type="InterPro" id="IPR038695">
    <property type="entry name" value="Saro_0823-like_sf"/>
</dbReference>
<dbReference type="Gene3D" id="2.60.120.1140">
    <property type="entry name" value="Protein of unknown function DUF192"/>
    <property type="match status" value="1"/>
</dbReference>
<dbReference type="EMBL" id="VMRX01000011">
    <property type="protein sequence ID" value="TVT34822.1"/>
    <property type="molecule type" value="Genomic_DNA"/>
</dbReference>
<reference evidence="2 3" key="1">
    <citation type="submission" date="2019-07" db="EMBL/GenBank/DDBJ databases">
        <title>The pathways for chlorine oxyanion respiration interact through the shared metabolite chlorate.</title>
        <authorList>
            <person name="Barnum T.P."/>
            <person name="Cheng Y."/>
            <person name="Hill K.A."/>
            <person name="Lucas L.N."/>
            <person name="Carlson H.K."/>
            <person name="Coates J.D."/>
        </authorList>
    </citation>
    <scope>NUCLEOTIDE SEQUENCE [LARGE SCALE GENOMIC DNA]</scope>
    <source>
        <strain evidence="2">UCB</strain>
    </source>
</reference>
<organism evidence="2 3">
    <name type="scientific">Marinobacter vinifirmus</name>
    <dbReference type="NCBI Taxonomy" id="355591"/>
    <lineage>
        <taxon>Bacteria</taxon>
        <taxon>Pseudomonadati</taxon>
        <taxon>Pseudomonadota</taxon>
        <taxon>Gammaproteobacteria</taxon>
        <taxon>Pseudomonadales</taxon>
        <taxon>Marinobacteraceae</taxon>
        <taxon>Marinobacter</taxon>
    </lineage>
</organism>
<accession>A0A558BE89</accession>
<feature type="chain" id="PRO_5022035957" evidence="1">
    <location>
        <begin position="23"/>
        <end position="163"/>
    </location>
</feature>
<evidence type="ECO:0000256" key="1">
    <source>
        <dbReference type="SAM" id="SignalP"/>
    </source>
</evidence>
<gene>
    <name evidence="2" type="ORF">FHK81_05060</name>
</gene>
<keyword evidence="1" id="KW-0732">Signal</keyword>
<dbReference type="Proteomes" id="UP000319142">
    <property type="component" value="Unassembled WGS sequence"/>
</dbReference>
<dbReference type="InterPro" id="IPR003795">
    <property type="entry name" value="DUF192"/>
</dbReference>
<dbReference type="RefSeq" id="WP_273132793.1">
    <property type="nucleotide sequence ID" value="NZ_VMRX01000011.1"/>
</dbReference>
<dbReference type="PANTHER" id="PTHR37953">
    <property type="entry name" value="UPF0127 PROTEIN MJ1496"/>
    <property type="match status" value="1"/>
</dbReference>
<dbReference type="AlphaFoldDB" id="A0A558BE89"/>
<evidence type="ECO:0000313" key="3">
    <source>
        <dbReference type="Proteomes" id="UP000319142"/>
    </source>
</evidence>
<dbReference type="Pfam" id="PF02643">
    <property type="entry name" value="DUF192"/>
    <property type="match status" value="1"/>
</dbReference>
<proteinExistence type="predicted"/>
<comment type="caution">
    <text evidence="2">The sequence shown here is derived from an EMBL/GenBank/DDBJ whole genome shotgun (WGS) entry which is preliminary data.</text>
</comment>
<dbReference type="PROSITE" id="PS51257">
    <property type="entry name" value="PROKAR_LIPOPROTEIN"/>
    <property type="match status" value="1"/>
</dbReference>